<feature type="transmembrane region" description="Helical" evidence="6">
    <location>
        <begin position="143"/>
        <end position="165"/>
    </location>
</feature>
<evidence type="ECO:0000256" key="5">
    <source>
        <dbReference type="ARBA" id="ARBA00023136"/>
    </source>
</evidence>
<dbReference type="CDD" id="cd17321">
    <property type="entry name" value="MFS_MMR_MDR_like"/>
    <property type="match status" value="1"/>
</dbReference>
<feature type="transmembrane region" description="Helical" evidence="6">
    <location>
        <begin position="340"/>
        <end position="358"/>
    </location>
</feature>
<evidence type="ECO:0000256" key="6">
    <source>
        <dbReference type="SAM" id="Phobius"/>
    </source>
</evidence>
<dbReference type="Proteomes" id="UP001143480">
    <property type="component" value="Unassembled WGS sequence"/>
</dbReference>
<proteinExistence type="predicted"/>
<dbReference type="InterPro" id="IPR011701">
    <property type="entry name" value="MFS"/>
</dbReference>
<dbReference type="PRINTS" id="PR01036">
    <property type="entry name" value="TCRTETB"/>
</dbReference>
<dbReference type="SUPFAM" id="SSF103473">
    <property type="entry name" value="MFS general substrate transporter"/>
    <property type="match status" value="1"/>
</dbReference>
<dbReference type="Gene3D" id="1.20.1720.10">
    <property type="entry name" value="Multidrug resistance protein D"/>
    <property type="match status" value="1"/>
</dbReference>
<feature type="transmembrane region" description="Helical" evidence="6">
    <location>
        <begin position="109"/>
        <end position="131"/>
    </location>
</feature>
<feature type="transmembrane region" description="Helical" evidence="6">
    <location>
        <begin position="303"/>
        <end position="328"/>
    </location>
</feature>
<feature type="transmembrane region" description="Helical" evidence="6">
    <location>
        <begin position="236"/>
        <end position="254"/>
    </location>
</feature>
<feature type="transmembrane region" description="Helical" evidence="6">
    <location>
        <begin position="447"/>
        <end position="468"/>
    </location>
</feature>
<evidence type="ECO:0000256" key="2">
    <source>
        <dbReference type="ARBA" id="ARBA00022448"/>
    </source>
</evidence>
<organism evidence="7 8">
    <name type="scientific">Dactylosporangium matsuzakiense</name>
    <dbReference type="NCBI Taxonomy" id="53360"/>
    <lineage>
        <taxon>Bacteria</taxon>
        <taxon>Bacillati</taxon>
        <taxon>Actinomycetota</taxon>
        <taxon>Actinomycetes</taxon>
        <taxon>Micromonosporales</taxon>
        <taxon>Micromonosporaceae</taxon>
        <taxon>Dactylosporangium</taxon>
    </lineage>
</organism>
<evidence type="ECO:0000256" key="4">
    <source>
        <dbReference type="ARBA" id="ARBA00022989"/>
    </source>
</evidence>
<dbReference type="EMBL" id="BSFP01000085">
    <property type="protein sequence ID" value="GLL07100.1"/>
    <property type="molecule type" value="Genomic_DNA"/>
</dbReference>
<sequence length="481" mass="48945">MHNSEVLAARSLRQVWPAIAGLAAVFLFEMLDNSILSVALPTIGADLHASTTALQWVTGSYALVFGGFMLVFGAVADRYGRRRIMLAGLVLLGLASAATAAVTTAEQLIAVRVVMGVAAAMTTPGAMALAFRLFDDDGLRVRALNIITTVGVVGLAAGPTAGGLVLRVAPWPVLLLINVPIAALAFAGIKRGIAADAPQELHRDPIDVAGAVLGTAAVLLLLSAPTRFVEDGARSATGWAAAVAGVIAVALFVVRQRRAAYPLLDLGLIARPLVAGGLAYKAAQGLGTASLTYLVSLQLQLDWGWSPARAAIGMLPQVVVLLAGGAVVSPFVRRAGLGTAAWISSASVVTGLAVYAALGTYGYLWVAVALVLVAFGTRMVGVVAVTNVMRGLPAERTTVGAALIDTASQITTGIGIAGVGTVLAARFTGSIAAGNWSAAQTEQFGNAVRIGGFGVTALAAALSLWAFLRARGAEPAADGSR</sequence>
<reference evidence="7" key="1">
    <citation type="journal article" date="2014" name="Int. J. Syst. Evol. Microbiol.">
        <title>Complete genome sequence of Corynebacterium casei LMG S-19264T (=DSM 44701T), isolated from a smear-ripened cheese.</title>
        <authorList>
            <consortium name="US DOE Joint Genome Institute (JGI-PGF)"/>
            <person name="Walter F."/>
            <person name="Albersmeier A."/>
            <person name="Kalinowski J."/>
            <person name="Ruckert C."/>
        </authorList>
    </citation>
    <scope>NUCLEOTIDE SEQUENCE</scope>
    <source>
        <strain evidence="7">VKM Ac-1321</strain>
    </source>
</reference>
<reference evidence="7" key="2">
    <citation type="submission" date="2023-01" db="EMBL/GenBank/DDBJ databases">
        <authorList>
            <person name="Sun Q."/>
            <person name="Evtushenko L."/>
        </authorList>
    </citation>
    <scope>NUCLEOTIDE SEQUENCE</scope>
    <source>
        <strain evidence="7">VKM Ac-1321</strain>
    </source>
</reference>
<dbReference type="PANTHER" id="PTHR42718">
    <property type="entry name" value="MAJOR FACILITATOR SUPERFAMILY MULTIDRUG TRANSPORTER MFSC"/>
    <property type="match status" value="1"/>
</dbReference>
<comment type="caution">
    <text evidence="7">The sequence shown here is derived from an EMBL/GenBank/DDBJ whole genome shotgun (WGS) entry which is preliminary data.</text>
</comment>
<dbReference type="GO" id="GO:0016020">
    <property type="term" value="C:membrane"/>
    <property type="evidence" value="ECO:0007669"/>
    <property type="project" value="UniProtKB-SubCell"/>
</dbReference>
<dbReference type="GO" id="GO:0022857">
    <property type="term" value="F:transmembrane transporter activity"/>
    <property type="evidence" value="ECO:0007669"/>
    <property type="project" value="InterPro"/>
</dbReference>
<evidence type="ECO:0000313" key="7">
    <source>
        <dbReference type="EMBL" id="GLL07100.1"/>
    </source>
</evidence>
<protein>
    <submittedName>
        <fullName evidence="7">MFS transporter</fullName>
    </submittedName>
</protein>
<evidence type="ECO:0000313" key="8">
    <source>
        <dbReference type="Proteomes" id="UP001143480"/>
    </source>
</evidence>
<evidence type="ECO:0000256" key="3">
    <source>
        <dbReference type="ARBA" id="ARBA00022692"/>
    </source>
</evidence>
<feature type="transmembrane region" description="Helical" evidence="6">
    <location>
        <begin position="84"/>
        <end position="103"/>
    </location>
</feature>
<feature type="transmembrane region" description="Helical" evidence="6">
    <location>
        <begin position="205"/>
        <end position="224"/>
    </location>
</feature>
<comment type="subcellular location">
    <subcellularLocation>
        <location evidence="1">Membrane</location>
        <topology evidence="1">Multi-pass membrane protein</topology>
    </subcellularLocation>
</comment>
<keyword evidence="5 6" id="KW-0472">Membrane</keyword>
<accession>A0A9W6KVB7</accession>
<name>A0A9W6KVB7_9ACTN</name>
<evidence type="ECO:0000256" key="1">
    <source>
        <dbReference type="ARBA" id="ARBA00004141"/>
    </source>
</evidence>
<feature type="transmembrane region" description="Helical" evidence="6">
    <location>
        <begin position="53"/>
        <end position="72"/>
    </location>
</feature>
<keyword evidence="4 6" id="KW-1133">Transmembrane helix</keyword>
<feature type="transmembrane region" description="Helical" evidence="6">
    <location>
        <begin position="171"/>
        <end position="193"/>
    </location>
</feature>
<feature type="transmembrane region" description="Helical" evidence="6">
    <location>
        <begin position="401"/>
        <end position="427"/>
    </location>
</feature>
<gene>
    <name evidence="7" type="primary">rifP</name>
    <name evidence="7" type="ORF">GCM10017581_088520</name>
</gene>
<keyword evidence="2" id="KW-0813">Transport</keyword>
<dbReference type="Pfam" id="PF07690">
    <property type="entry name" value="MFS_1"/>
    <property type="match status" value="1"/>
</dbReference>
<keyword evidence="8" id="KW-1185">Reference proteome</keyword>
<dbReference type="AlphaFoldDB" id="A0A9W6KVB7"/>
<keyword evidence="3 6" id="KW-0812">Transmembrane</keyword>
<feature type="transmembrane region" description="Helical" evidence="6">
    <location>
        <begin position="364"/>
        <end position="389"/>
    </location>
</feature>
<dbReference type="PANTHER" id="PTHR42718:SF9">
    <property type="entry name" value="MAJOR FACILITATOR SUPERFAMILY MULTIDRUG TRANSPORTER MFSC"/>
    <property type="match status" value="1"/>
</dbReference>
<dbReference type="InterPro" id="IPR036259">
    <property type="entry name" value="MFS_trans_sf"/>
</dbReference>